<protein>
    <recommendedName>
        <fullName evidence="5">Lipoprotein</fullName>
    </recommendedName>
</protein>
<dbReference type="AlphaFoldDB" id="A0A0R1Q9L7"/>
<evidence type="ECO:0000256" key="1">
    <source>
        <dbReference type="ARBA" id="ARBA00022729"/>
    </source>
</evidence>
<feature type="transmembrane region" description="Helical" evidence="2">
    <location>
        <begin position="6"/>
        <end position="27"/>
    </location>
</feature>
<evidence type="ECO:0008006" key="5">
    <source>
        <dbReference type="Google" id="ProtNLM"/>
    </source>
</evidence>
<organism evidence="3 4">
    <name type="scientific">Liquorilactobacillus uvarum DSM 19971</name>
    <dbReference type="NCBI Taxonomy" id="1423812"/>
    <lineage>
        <taxon>Bacteria</taxon>
        <taxon>Bacillati</taxon>
        <taxon>Bacillota</taxon>
        <taxon>Bacilli</taxon>
        <taxon>Lactobacillales</taxon>
        <taxon>Lactobacillaceae</taxon>
        <taxon>Liquorilactobacillus</taxon>
    </lineage>
</organism>
<name>A0A0R1Q9L7_9LACO</name>
<dbReference type="Gene3D" id="3.30.1830.10">
    <property type="entry name" value="YehR-like"/>
    <property type="match status" value="1"/>
</dbReference>
<gene>
    <name evidence="3" type="ORF">FD20_GL002485</name>
</gene>
<dbReference type="InterPro" id="IPR024418">
    <property type="entry name" value="DUF3862"/>
</dbReference>
<dbReference type="PATRIC" id="fig|1423812.3.peg.2640"/>
<dbReference type="RefSeq" id="WP_057736629.1">
    <property type="nucleotide sequence ID" value="NZ_AZEG01000008.1"/>
</dbReference>
<dbReference type="InterPro" id="IPR037873">
    <property type="entry name" value="BamE-like"/>
</dbReference>
<keyword evidence="2" id="KW-0812">Transmembrane</keyword>
<keyword evidence="4" id="KW-1185">Reference proteome</keyword>
<evidence type="ECO:0000313" key="3">
    <source>
        <dbReference type="EMBL" id="KRL37947.1"/>
    </source>
</evidence>
<dbReference type="EMBL" id="AZEG01000008">
    <property type="protein sequence ID" value="KRL37947.1"/>
    <property type="molecule type" value="Genomic_DNA"/>
</dbReference>
<evidence type="ECO:0000256" key="2">
    <source>
        <dbReference type="SAM" id="Phobius"/>
    </source>
</evidence>
<dbReference type="Proteomes" id="UP000051155">
    <property type="component" value="Unassembled WGS sequence"/>
</dbReference>
<dbReference type="InterPro" id="IPR036699">
    <property type="entry name" value="YehR-like_sf"/>
</dbReference>
<accession>A0A0R1Q9L7</accession>
<proteinExistence type="predicted"/>
<comment type="caution">
    <text evidence="3">The sequence shown here is derived from an EMBL/GenBank/DDBJ whole genome shotgun (WGS) entry which is preliminary data.</text>
</comment>
<dbReference type="InterPro" id="IPR009736">
    <property type="entry name" value="DUF1307"/>
</dbReference>
<keyword evidence="1" id="KW-0732">Signal</keyword>
<reference evidence="3 4" key="1">
    <citation type="journal article" date="2015" name="Genome Announc.">
        <title>Expanding the biotechnology potential of lactobacilli through comparative genomics of 213 strains and associated genera.</title>
        <authorList>
            <person name="Sun Z."/>
            <person name="Harris H.M."/>
            <person name="McCann A."/>
            <person name="Guo C."/>
            <person name="Argimon S."/>
            <person name="Zhang W."/>
            <person name="Yang X."/>
            <person name="Jeffery I.B."/>
            <person name="Cooney J.C."/>
            <person name="Kagawa T.F."/>
            <person name="Liu W."/>
            <person name="Song Y."/>
            <person name="Salvetti E."/>
            <person name="Wrobel A."/>
            <person name="Rasinkangas P."/>
            <person name="Parkhill J."/>
            <person name="Rea M.C."/>
            <person name="O'Sullivan O."/>
            <person name="Ritari J."/>
            <person name="Douillard F.P."/>
            <person name="Paul Ross R."/>
            <person name="Yang R."/>
            <person name="Briner A.E."/>
            <person name="Felis G.E."/>
            <person name="de Vos W.M."/>
            <person name="Barrangou R."/>
            <person name="Klaenhammer T.R."/>
            <person name="Caufield P.W."/>
            <person name="Cui Y."/>
            <person name="Zhang H."/>
            <person name="O'Toole P.W."/>
        </authorList>
    </citation>
    <scope>NUCLEOTIDE SEQUENCE [LARGE SCALE GENOMIC DNA]</scope>
    <source>
        <strain evidence="3 4">DSM 19971</strain>
    </source>
</reference>
<dbReference type="Gene3D" id="3.30.1450.10">
    <property type="match status" value="2"/>
</dbReference>
<dbReference type="Pfam" id="PF12978">
    <property type="entry name" value="DUF3862"/>
    <property type="match status" value="1"/>
</dbReference>
<dbReference type="PROSITE" id="PS51257">
    <property type="entry name" value="PROKAR_LIPOPROTEIN"/>
    <property type="match status" value="1"/>
</dbReference>
<dbReference type="Pfam" id="PF06998">
    <property type="entry name" value="DUF1307"/>
    <property type="match status" value="1"/>
</dbReference>
<sequence length="322" mass="37207">MKRYHFWGSILSIFVFIFILAACSLLPEKQVHYQRFRSGTDTRLTYYARRDKVMRQETQSIILYSALGVTDKESAQQILVPFSKRFQGIDGLTEKITYKKTYAQEKLTIDYSKVDIDKIRNLPGMYYSSNAKNNNISLKKSEELLEKNRFVKITDDKFKKFTKKELTQKPYSIKDFNKIKLASSSIDSDATTIAELRKQLGRPDRTQKTQTAGVERSMYLWYLSQNKAAYISVYAIGEQIRTKTLSRYSVAGKNISSTVFDSLENGTAYDAVITVLGEPARVTVFYSGTNSYTTLIYRNRTTNKNYRFYFTNNELVSKSESN</sequence>
<keyword evidence="2" id="KW-1133">Transmembrane helix</keyword>
<dbReference type="SUPFAM" id="SSF160704">
    <property type="entry name" value="YehR-like"/>
    <property type="match status" value="1"/>
</dbReference>
<evidence type="ECO:0000313" key="4">
    <source>
        <dbReference type="Proteomes" id="UP000051155"/>
    </source>
</evidence>
<keyword evidence="2" id="KW-0472">Membrane</keyword>